<dbReference type="GO" id="GO:0004536">
    <property type="term" value="F:DNA nuclease activity"/>
    <property type="evidence" value="ECO:0007669"/>
    <property type="project" value="InterPro"/>
</dbReference>
<dbReference type="InterPro" id="IPR001130">
    <property type="entry name" value="TatD-like"/>
</dbReference>
<dbReference type="Gene3D" id="3.20.20.140">
    <property type="entry name" value="Metal-dependent hydrolases"/>
    <property type="match status" value="1"/>
</dbReference>
<dbReference type="PIRSF" id="PIRSF005902">
    <property type="entry name" value="DNase_TatD"/>
    <property type="match status" value="1"/>
</dbReference>
<dbReference type="AlphaFoldDB" id="A0A9D9IMJ8"/>
<feature type="binding site" evidence="4">
    <location>
        <position position="128"/>
    </location>
    <ligand>
        <name>a divalent metal cation</name>
        <dbReference type="ChEBI" id="CHEBI:60240"/>
        <label>2</label>
    </ligand>
</feature>
<dbReference type="FunFam" id="3.20.20.140:FF:000005">
    <property type="entry name" value="TatD family hydrolase"/>
    <property type="match status" value="1"/>
</dbReference>
<dbReference type="Pfam" id="PF01026">
    <property type="entry name" value="TatD_DNase"/>
    <property type="match status" value="1"/>
</dbReference>
<dbReference type="InterPro" id="IPR032466">
    <property type="entry name" value="Metal_Hydrolase"/>
</dbReference>
<evidence type="ECO:0000256" key="2">
    <source>
        <dbReference type="ARBA" id="ARBA00022723"/>
    </source>
</evidence>
<dbReference type="NCBIfam" id="TIGR00010">
    <property type="entry name" value="YchF/TatD family DNA exonuclease"/>
    <property type="match status" value="1"/>
</dbReference>
<evidence type="ECO:0000256" key="3">
    <source>
        <dbReference type="ARBA" id="ARBA00022801"/>
    </source>
</evidence>
<evidence type="ECO:0000256" key="1">
    <source>
        <dbReference type="ARBA" id="ARBA00009275"/>
    </source>
</evidence>
<feature type="binding site" evidence="4">
    <location>
        <position position="92"/>
    </location>
    <ligand>
        <name>a divalent metal cation</name>
        <dbReference type="ChEBI" id="CHEBI:60240"/>
        <label>1</label>
    </ligand>
</feature>
<dbReference type="PANTHER" id="PTHR46124:SF4">
    <property type="entry name" value="HYDROLASE TATD"/>
    <property type="match status" value="1"/>
</dbReference>
<feature type="binding site" evidence="4">
    <location>
        <position position="153"/>
    </location>
    <ligand>
        <name>a divalent metal cation</name>
        <dbReference type="ChEBI" id="CHEBI:60240"/>
        <label>2</label>
    </ligand>
</feature>
<feature type="binding site" evidence="4">
    <location>
        <position position="7"/>
    </location>
    <ligand>
        <name>a divalent metal cation</name>
        <dbReference type="ChEBI" id="CHEBI:60240"/>
        <label>1</label>
    </ligand>
</feature>
<evidence type="ECO:0000256" key="4">
    <source>
        <dbReference type="PIRSR" id="PIRSR005902-1"/>
    </source>
</evidence>
<evidence type="ECO:0000313" key="5">
    <source>
        <dbReference type="EMBL" id="MBO8475493.1"/>
    </source>
</evidence>
<dbReference type="EMBL" id="JADIMC010000010">
    <property type="protein sequence ID" value="MBO8475493.1"/>
    <property type="molecule type" value="Genomic_DNA"/>
</dbReference>
<keyword evidence="3 5" id="KW-0378">Hydrolase</keyword>
<reference evidence="5" key="2">
    <citation type="journal article" date="2021" name="PeerJ">
        <title>Extensive microbial diversity within the chicken gut microbiome revealed by metagenomics and culture.</title>
        <authorList>
            <person name="Gilroy R."/>
            <person name="Ravi A."/>
            <person name="Getino M."/>
            <person name="Pursley I."/>
            <person name="Horton D.L."/>
            <person name="Alikhan N.F."/>
            <person name="Baker D."/>
            <person name="Gharbi K."/>
            <person name="Hall N."/>
            <person name="Watson M."/>
            <person name="Adriaenssens E.M."/>
            <person name="Foster-Nyarko E."/>
            <person name="Jarju S."/>
            <person name="Secka A."/>
            <person name="Antonio M."/>
            <person name="Oren A."/>
            <person name="Chaudhuri R.R."/>
            <person name="La Ragione R."/>
            <person name="Hildebrand F."/>
            <person name="Pallen M.J."/>
        </authorList>
    </citation>
    <scope>NUCLEOTIDE SEQUENCE</scope>
    <source>
        <strain evidence="5">6919</strain>
    </source>
</reference>
<feature type="binding site" evidence="4">
    <location>
        <position position="203"/>
    </location>
    <ligand>
        <name>a divalent metal cation</name>
        <dbReference type="ChEBI" id="CHEBI:60240"/>
        <label>1</label>
    </ligand>
</feature>
<proteinExistence type="inferred from homology"/>
<name>A0A9D9IMJ8_9BACT</name>
<protein>
    <submittedName>
        <fullName evidence="5">TatD family hydrolase</fullName>
    </submittedName>
</protein>
<reference evidence="5" key="1">
    <citation type="submission" date="2020-10" db="EMBL/GenBank/DDBJ databases">
        <authorList>
            <person name="Gilroy R."/>
        </authorList>
    </citation>
    <scope>NUCLEOTIDE SEQUENCE</scope>
    <source>
        <strain evidence="5">6919</strain>
    </source>
</reference>
<gene>
    <name evidence="5" type="ORF">IAB88_00700</name>
</gene>
<dbReference type="PANTHER" id="PTHR46124">
    <property type="entry name" value="D-AMINOACYL-TRNA DEACYLASE"/>
    <property type="match status" value="1"/>
</dbReference>
<dbReference type="SUPFAM" id="SSF51556">
    <property type="entry name" value="Metallo-dependent hydrolases"/>
    <property type="match status" value="1"/>
</dbReference>
<comment type="caution">
    <text evidence="5">The sequence shown here is derived from an EMBL/GenBank/DDBJ whole genome shotgun (WGS) entry which is preliminary data.</text>
</comment>
<evidence type="ECO:0000313" key="6">
    <source>
        <dbReference type="Proteomes" id="UP000823598"/>
    </source>
</evidence>
<feature type="binding site" evidence="4">
    <location>
        <position position="5"/>
    </location>
    <ligand>
        <name>a divalent metal cation</name>
        <dbReference type="ChEBI" id="CHEBI:60240"/>
        <label>1</label>
    </ligand>
</feature>
<dbReference type="Proteomes" id="UP000823598">
    <property type="component" value="Unassembled WGS sequence"/>
</dbReference>
<dbReference type="GO" id="GO:0046872">
    <property type="term" value="F:metal ion binding"/>
    <property type="evidence" value="ECO:0007669"/>
    <property type="project" value="UniProtKB-KW"/>
</dbReference>
<accession>A0A9D9IMJ8</accession>
<dbReference type="GO" id="GO:0016788">
    <property type="term" value="F:hydrolase activity, acting on ester bonds"/>
    <property type="evidence" value="ECO:0007669"/>
    <property type="project" value="InterPro"/>
</dbReference>
<comment type="similarity">
    <text evidence="1">Belongs to the metallo-dependent hydrolases superfamily. TatD-type hydrolase family.</text>
</comment>
<dbReference type="InterPro" id="IPR015991">
    <property type="entry name" value="TatD/YcfH-like"/>
</dbReference>
<organism evidence="5 6">
    <name type="scientific">Candidatus Limisoma faecipullorum</name>
    <dbReference type="NCBI Taxonomy" id="2840854"/>
    <lineage>
        <taxon>Bacteria</taxon>
        <taxon>Pseudomonadati</taxon>
        <taxon>Bacteroidota</taxon>
        <taxon>Bacteroidia</taxon>
        <taxon>Bacteroidales</taxon>
        <taxon>Candidatus Limisoma</taxon>
    </lineage>
</organism>
<keyword evidence="2 4" id="KW-0479">Metal-binding</keyword>
<sequence>MTDTHSHLYLEEFDSDREDAMARASAAGVQRLILPNVDLQTIPQMLEMHKRHPERTSMAMGLHPTSVDANFHEALAATYDYFSKHHFVAVGEVGIDLYWDTTFREQQTEAFDTQLHWAETLGIPVIIHCRNGLDEILSVFSNYSGTLPQCVFHSFGGTNADVERIRHYGDFYFGINGIVTFKNSKLSETLPMIGIDRIVLETDCPYLAPVPHRGKRNESAYIPLIAAKIAAALSLTTDEVATTTDRNATTLFKLNQD</sequence>
<dbReference type="GO" id="GO:0005829">
    <property type="term" value="C:cytosol"/>
    <property type="evidence" value="ECO:0007669"/>
    <property type="project" value="TreeGrafter"/>
</dbReference>
<dbReference type="CDD" id="cd01310">
    <property type="entry name" value="TatD_DNAse"/>
    <property type="match status" value="1"/>
</dbReference>